<dbReference type="Pfam" id="PF00004">
    <property type="entry name" value="AAA"/>
    <property type="match status" value="1"/>
</dbReference>
<evidence type="ECO:0000259" key="6">
    <source>
        <dbReference type="SMART" id="SM00305"/>
    </source>
</evidence>
<dbReference type="AlphaFoldDB" id="A0A0F9IE43"/>
<dbReference type="SUPFAM" id="SSF51294">
    <property type="entry name" value="Hedgehog/intein (Hint) domain"/>
    <property type="match status" value="1"/>
</dbReference>
<dbReference type="EMBL" id="LAZR01019564">
    <property type="protein sequence ID" value="KKL92075.1"/>
    <property type="molecule type" value="Genomic_DNA"/>
</dbReference>
<reference evidence="7" key="1">
    <citation type="journal article" date="2015" name="Nature">
        <title>Complex archaea that bridge the gap between prokaryotes and eukaryotes.</title>
        <authorList>
            <person name="Spang A."/>
            <person name="Saw J.H."/>
            <person name="Jorgensen S.L."/>
            <person name="Zaremba-Niedzwiedzka K."/>
            <person name="Martijn J."/>
            <person name="Lind A.E."/>
            <person name="van Eijk R."/>
            <person name="Schleper C."/>
            <person name="Guy L."/>
            <person name="Ettema T.J."/>
        </authorList>
    </citation>
    <scope>NUCLEOTIDE SEQUENCE</scope>
</reference>
<dbReference type="GO" id="GO:0016887">
    <property type="term" value="F:ATP hydrolysis activity"/>
    <property type="evidence" value="ECO:0007669"/>
    <property type="project" value="InterPro"/>
</dbReference>
<dbReference type="Gene3D" id="1.10.8.60">
    <property type="match status" value="1"/>
</dbReference>
<proteinExistence type="predicted"/>
<evidence type="ECO:0000256" key="1">
    <source>
        <dbReference type="ARBA" id="ARBA00004229"/>
    </source>
</evidence>
<organism evidence="7">
    <name type="scientific">marine sediment metagenome</name>
    <dbReference type="NCBI Taxonomy" id="412755"/>
    <lineage>
        <taxon>unclassified sequences</taxon>
        <taxon>metagenomes</taxon>
        <taxon>ecological metagenomes</taxon>
    </lineage>
</organism>
<evidence type="ECO:0000256" key="3">
    <source>
        <dbReference type="ARBA" id="ARBA00022640"/>
    </source>
</evidence>
<dbReference type="Gene3D" id="2.170.16.10">
    <property type="entry name" value="Hedgehog/Intein (Hint) domain"/>
    <property type="match status" value="1"/>
</dbReference>
<name>A0A0F9IE43_9ZZZZ</name>
<dbReference type="SUPFAM" id="SSF52540">
    <property type="entry name" value="P-loop containing nucleoside triphosphate hydrolases"/>
    <property type="match status" value="1"/>
</dbReference>
<comment type="caution">
    <text evidence="7">The sequence shown here is derived from an EMBL/GenBank/DDBJ whole genome shotgun (WGS) entry which is preliminary data.</text>
</comment>
<dbReference type="InterPro" id="IPR030934">
    <property type="entry name" value="Intein_C"/>
</dbReference>
<sequence length="240" mass="27285">MQKNIEKKIVEDEIVSVEEVKYDGYVYDACCGNPHLYVTGGFISHNCVLWIDEIEKGLSGVQSSGRSDGGTTARVLSTFLTWMQEKTSPVFVVATANDHDSIPAEFLRAGRFDEIFFVDLPNETERREIFSILLRKRNLKIKDFNLDLLAGKSVSDMYSGAEIEKGIDNAMLIGFQDKRRKINDDDIRKSLKGFKPLFVMRNEDFEGIREWAEERCRPANETDKGTVNLGLKSSKKIDLE</sequence>
<keyword evidence="4" id="KW-0547">Nucleotide-binding</keyword>
<feature type="domain" description="Hint" evidence="6">
    <location>
        <begin position="6"/>
        <end position="52"/>
    </location>
</feature>
<dbReference type="Gene3D" id="3.40.50.300">
    <property type="entry name" value="P-loop containing nucleotide triphosphate hydrolases"/>
    <property type="match status" value="1"/>
</dbReference>
<evidence type="ECO:0000256" key="4">
    <source>
        <dbReference type="ARBA" id="ARBA00022741"/>
    </source>
</evidence>
<dbReference type="PROSITE" id="PS50818">
    <property type="entry name" value="INTEIN_C_TER"/>
    <property type="match status" value="1"/>
</dbReference>
<keyword evidence="5" id="KW-0067">ATP-binding</keyword>
<evidence type="ECO:0000256" key="2">
    <source>
        <dbReference type="ARBA" id="ARBA00022528"/>
    </source>
</evidence>
<protein>
    <recommendedName>
        <fullName evidence="6">Hint domain-containing protein</fullName>
    </recommendedName>
</protein>
<gene>
    <name evidence="7" type="ORF">LCGC14_1888340</name>
</gene>
<evidence type="ECO:0000313" key="7">
    <source>
        <dbReference type="EMBL" id="KKL92075.1"/>
    </source>
</evidence>
<dbReference type="InterPro" id="IPR052381">
    <property type="entry name" value="AAA_domain_protein"/>
</dbReference>
<dbReference type="InterPro" id="IPR036844">
    <property type="entry name" value="Hint_dom_sf"/>
</dbReference>
<evidence type="ECO:0000256" key="5">
    <source>
        <dbReference type="ARBA" id="ARBA00022840"/>
    </source>
</evidence>
<dbReference type="GO" id="GO:0009507">
    <property type="term" value="C:chloroplast"/>
    <property type="evidence" value="ECO:0007669"/>
    <property type="project" value="UniProtKB-SubCell"/>
</dbReference>
<dbReference type="GO" id="GO:0005524">
    <property type="term" value="F:ATP binding"/>
    <property type="evidence" value="ECO:0007669"/>
    <property type="project" value="UniProtKB-KW"/>
</dbReference>
<dbReference type="PANTHER" id="PTHR42960:SF1">
    <property type="entry name" value="YCF46 PROTEIN"/>
    <property type="match status" value="1"/>
</dbReference>
<accession>A0A0F9IE43</accession>
<dbReference type="InterPro" id="IPR027417">
    <property type="entry name" value="P-loop_NTPase"/>
</dbReference>
<dbReference type="SMART" id="SM00305">
    <property type="entry name" value="HintC"/>
    <property type="match status" value="1"/>
</dbReference>
<comment type="subcellular location">
    <subcellularLocation>
        <location evidence="1">Plastid</location>
        <location evidence="1">Chloroplast</location>
    </subcellularLocation>
</comment>
<dbReference type="InterPro" id="IPR003959">
    <property type="entry name" value="ATPase_AAA_core"/>
</dbReference>
<dbReference type="PANTHER" id="PTHR42960">
    <property type="entry name" value="YCF46 PROTEIN"/>
    <property type="match status" value="1"/>
</dbReference>
<keyword evidence="2" id="KW-0150">Chloroplast</keyword>
<keyword evidence="3" id="KW-0934">Plastid</keyword>
<dbReference type="InterPro" id="IPR003586">
    <property type="entry name" value="Hint_dom_C"/>
</dbReference>